<feature type="transmembrane region" description="Helical" evidence="7">
    <location>
        <begin position="34"/>
        <end position="52"/>
    </location>
</feature>
<dbReference type="AlphaFoldDB" id="A0A1U7I9X9"/>
<accession>A0A1U7I9X9</accession>
<dbReference type="InterPro" id="IPR003807">
    <property type="entry name" value="DUF202"/>
</dbReference>
<keyword evidence="5 7" id="KW-0472">Membrane</keyword>
<evidence type="ECO:0000313" key="9">
    <source>
        <dbReference type="EMBL" id="OKH33265.1"/>
    </source>
</evidence>
<dbReference type="EMBL" id="MRCE01000031">
    <property type="protein sequence ID" value="OKH33265.1"/>
    <property type="molecule type" value="Genomic_DNA"/>
</dbReference>
<reference evidence="9 10" key="1">
    <citation type="submission" date="2016-11" db="EMBL/GenBank/DDBJ databases">
        <title>Draft Genome Sequences of Nine Cyanobacterial Strains from Diverse Habitats.</title>
        <authorList>
            <person name="Zhu T."/>
            <person name="Hou S."/>
            <person name="Lu X."/>
            <person name="Hess W.R."/>
        </authorList>
    </citation>
    <scope>NUCLEOTIDE SEQUENCE [LARGE SCALE GENOMIC DNA]</scope>
    <source>
        <strain evidence="9 10">IAM M-71</strain>
    </source>
</reference>
<gene>
    <name evidence="9" type="ORF">NIES2119_23890</name>
</gene>
<evidence type="ECO:0000256" key="7">
    <source>
        <dbReference type="SAM" id="Phobius"/>
    </source>
</evidence>
<dbReference type="InterPro" id="IPR052053">
    <property type="entry name" value="IM_YidH-like"/>
</dbReference>
<feature type="region of interest" description="Disordered" evidence="6">
    <location>
        <begin position="1"/>
        <end position="22"/>
    </location>
</feature>
<dbReference type="STRING" id="454136.NIES2119_23890"/>
<comment type="caution">
    <text evidence="9">The sequence shown here is derived from an EMBL/GenBank/DDBJ whole genome shotgun (WGS) entry which is preliminary data.</text>
</comment>
<feature type="transmembrane region" description="Helical" evidence="7">
    <location>
        <begin position="105"/>
        <end position="128"/>
    </location>
</feature>
<dbReference type="GO" id="GO:0005886">
    <property type="term" value="C:plasma membrane"/>
    <property type="evidence" value="ECO:0007669"/>
    <property type="project" value="UniProtKB-SubCell"/>
</dbReference>
<keyword evidence="3 7" id="KW-0812">Transmembrane</keyword>
<evidence type="ECO:0000256" key="1">
    <source>
        <dbReference type="ARBA" id="ARBA00004651"/>
    </source>
</evidence>
<organism evidence="9 10">
    <name type="scientific">[Phormidium ambiguum] IAM M-71</name>
    <dbReference type="NCBI Taxonomy" id="454136"/>
    <lineage>
        <taxon>Bacteria</taxon>
        <taxon>Bacillati</taxon>
        <taxon>Cyanobacteriota</taxon>
        <taxon>Cyanophyceae</taxon>
        <taxon>Oscillatoriophycideae</taxon>
        <taxon>Aerosakkonematales</taxon>
        <taxon>Aerosakkonemataceae</taxon>
        <taxon>Floridanema</taxon>
    </lineage>
</organism>
<evidence type="ECO:0000256" key="3">
    <source>
        <dbReference type="ARBA" id="ARBA00022692"/>
    </source>
</evidence>
<feature type="domain" description="DUF202" evidence="8">
    <location>
        <begin position="25"/>
        <end position="95"/>
    </location>
</feature>
<protein>
    <recommendedName>
        <fullName evidence="8">DUF202 domain-containing protein</fullName>
    </recommendedName>
</protein>
<evidence type="ECO:0000259" key="8">
    <source>
        <dbReference type="Pfam" id="PF02656"/>
    </source>
</evidence>
<keyword evidence="4 7" id="KW-1133">Transmembrane helix</keyword>
<keyword evidence="2" id="KW-1003">Cell membrane</keyword>
<evidence type="ECO:0000256" key="6">
    <source>
        <dbReference type="SAM" id="MobiDB-lite"/>
    </source>
</evidence>
<dbReference type="RefSeq" id="WP_073596002.1">
    <property type="nucleotide sequence ID" value="NZ_MRCE01000031.1"/>
</dbReference>
<dbReference type="PANTHER" id="PTHR34187">
    <property type="entry name" value="FGR18P"/>
    <property type="match status" value="1"/>
</dbReference>
<evidence type="ECO:0000256" key="4">
    <source>
        <dbReference type="ARBA" id="ARBA00022989"/>
    </source>
</evidence>
<sequence length="141" mass="16033">MPIKLMPKISQSIEKPKPHNPNRVRDHLANERTYLAWMRTAIAMIGFGVVIVRLRVFHPPLSRQPGDGWKLGLTFSLVGLLTVLFTTIHYFLVRRDIDEDTYEPADRWVTIFSIAIAILATGVIYYVFTSPLNPNSIVVAD</sequence>
<evidence type="ECO:0000256" key="2">
    <source>
        <dbReference type="ARBA" id="ARBA00022475"/>
    </source>
</evidence>
<dbReference type="Pfam" id="PF02656">
    <property type="entry name" value="DUF202"/>
    <property type="match status" value="1"/>
</dbReference>
<evidence type="ECO:0000256" key="5">
    <source>
        <dbReference type="ARBA" id="ARBA00023136"/>
    </source>
</evidence>
<feature type="transmembrane region" description="Helical" evidence="7">
    <location>
        <begin position="72"/>
        <end position="93"/>
    </location>
</feature>
<dbReference type="PANTHER" id="PTHR34187:SF2">
    <property type="entry name" value="DUF202 DOMAIN-CONTAINING PROTEIN"/>
    <property type="match status" value="1"/>
</dbReference>
<dbReference type="OrthoDB" id="582337at2"/>
<comment type="subcellular location">
    <subcellularLocation>
        <location evidence="1">Cell membrane</location>
        <topology evidence="1">Multi-pass membrane protein</topology>
    </subcellularLocation>
</comment>
<name>A0A1U7I9X9_9CYAN</name>
<dbReference type="Proteomes" id="UP000185860">
    <property type="component" value="Unassembled WGS sequence"/>
</dbReference>
<evidence type="ECO:0000313" key="10">
    <source>
        <dbReference type="Proteomes" id="UP000185860"/>
    </source>
</evidence>
<proteinExistence type="predicted"/>